<sequence length="416" mass="45789">MASSTPDINALKIQIEKQLLKPLEDVSIIKLVDLFIEYAYVSRASDIHIEPAAERLSVRFRIDGVLHNIFQNISISKDIQEEIVSRVKVLSGMRTDEHNVPQDGRFKAKIEGFGGADVRVSIAPTFYGENVVMRVLAETQSFTLEELGFEKEDLKRIQKAIKKPYGMILANGPTGSGKSTTLYTILKKLNSPESSIITIEDPIEYSLEGTTQIQANTQVGLTFASGLRSILRQDPNIIMVGEIRDGETAGIAVNAALTGHLLLSTLHTNDAATTFPRLIDMGVPPFLVASTVNVVMGQRLVRTVCQKCRVERKLTAEEANGVIDFIPEFRGVSTKTFYAPKGCAACDGTGYSGRIGIREVLEVNEDIRTLIMNHANATQIKEAAIKNGMRTMLQDGFQKAIDGLTTLEEIVRLIHE</sequence>
<comment type="caution">
    <text evidence="5">The sequence shown here is derived from an EMBL/GenBank/DDBJ whole genome shotgun (WGS) entry which is preliminary data.</text>
</comment>
<dbReference type="Proteomes" id="UP000176648">
    <property type="component" value="Unassembled WGS sequence"/>
</dbReference>
<dbReference type="Gene3D" id="3.30.450.90">
    <property type="match status" value="1"/>
</dbReference>
<evidence type="ECO:0000313" key="5">
    <source>
        <dbReference type="EMBL" id="OGY96637.1"/>
    </source>
</evidence>
<dbReference type="Pfam" id="PF00437">
    <property type="entry name" value="T2SSE"/>
    <property type="match status" value="1"/>
</dbReference>
<dbReference type="InterPro" id="IPR003593">
    <property type="entry name" value="AAA+_ATPase"/>
</dbReference>
<organism evidence="5 6">
    <name type="scientific">Candidatus Liptonbacteria bacterium GWB1_49_6</name>
    <dbReference type="NCBI Taxonomy" id="1798644"/>
    <lineage>
        <taxon>Bacteria</taxon>
        <taxon>Candidatus Liptoniibacteriota</taxon>
    </lineage>
</organism>
<dbReference type="GO" id="GO:0005886">
    <property type="term" value="C:plasma membrane"/>
    <property type="evidence" value="ECO:0007669"/>
    <property type="project" value="TreeGrafter"/>
</dbReference>
<evidence type="ECO:0000256" key="2">
    <source>
        <dbReference type="ARBA" id="ARBA00022741"/>
    </source>
</evidence>
<dbReference type="FunFam" id="3.40.50.300:FF:000398">
    <property type="entry name" value="Type IV pilus assembly ATPase PilB"/>
    <property type="match status" value="1"/>
</dbReference>
<evidence type="ECO:0000313" key="6">
    <source>
        <dbReference type="Proteomes" id="UP000176648"/>
    </source>
</evidence>
<evidence type="ECO:0000259" key="4">
    <source>
        <dbReference type="SMART" id="SM00382"/>
    </source>
</evidence>
<name>A0A1G2C817_9BACT</name>
<dbReference type="EMBL" id="MHKU01000026">
    <property type="protein sequence ID" value="OGY96637.1"/>
    <property type="molecule type" value="Genomic_DNA"/>
</dbReference>
<dbReference type="InterPro" id="IPR001482">
    <property type="entry name" value="T2SS/T4SS_dom"/>
</dbReference>
<dbReference type="CDD" id="cd01129">
    <property type="entry name" value="PulE-GspE-like"/>
    <property type="match status" value="1"/>
</dbReference>
<dbReference type="SMART" id="SM00382">
    <property type="entry name" value="AAA"/>
    <property type="match status" value="1"/>
</dbReference>
<dbReference type="PANTHER" id="PTHR30258:SF1">
    <property type="entry name" value="PROTEIN TRANSPORT PROTEIN HOFB HOMOLOG"/>
    <property type="match status" value="1"/>
</dbReference>
<dbReference type="STRING" id="1798644.A2122_00365"/>
<dbReference type="SUPFAM" id="SSF52540">
    <property type="entry name" value="P-loop containing nucleoside triphosphate hydrolases"/>
    <property type="match status" value="1"/>
</dbReference>
<reference evidence="5 6" key="1">
    <citation type="journal article" date="2016" name="Nat. Commun.">
        <title>Thousands of microbial genomes shed light on interconnected biogeochemical processes in an aquifer system.</title>
        <authorList>
            <person name="Anantharaman K."/>
            <person name="Brown C.T."/>
            <person name="Hug L.A."/>
            <person name="Sharon I."/>
            <person name="Castelle C.J."/>
            <person name="Probst A.J."/>
            <person name="Thomas B.C."/>
            <person name="Singh A."/>
            <person name="Wilkins M.J."/>
            <person name="Karaoz U."/>
            <person name="Brodie E.L."/>
            <person name="Williams K.H."/>
            <person name="Hubbard S.S."/>
            <person name="Banfield J.F."/>
        </authorList>
    </citation>
    <scope>NUCLEOTIDE SEQUENCE [LARGE SCALE GENOMIC DNA]</scope>
</reference>
<dbReference type="GO" id="GO:0016887">
    <property type="term" value="F:ATP hydrolysis activity"/>
    <property type="evidence" value="ECO:0007669"/>
    <property type="project" value="TreeGrafter"/>
</dbReference>
<accession>A0A1G2C817</accession>
<comment type="similarity">
    <text evidence="1">Belongs to the GSP E family.</text>
</comment>
<dbReference type="PANTHER" id="PTHR30258">
    <property type="entry name" value="TYPE II SECRETION SYSTEM PROTEIN GSPE-RELATED"/>
    <property type="match status" value="1"/>
</dbReference>
<proteinExistence type="inferred from homology"/>
<keyword evidence="2" id="KW-0547">Nucleotide-binding</keyword>
<keyword evidence="3" id="KW-0067">ATP-binding</keyword>
<gene>
    <name evidence="5" type="ORF">A2122_00365</name>
</gene>
<dbReference type="InterPro" id="IPR027417">
    <property type="entry name" value="P-loop_NTPase"/>
</dbReference>
<evidence type="ECO:0000256" key="3">
    <source>
        <dbReference type="ARBA" id="ARBA00022840"/>
    </source>
</evidence>
<dbReference type="Gene3D" id="3.40.50.300">
    <property type="entry name" value="P-loop containing nucleotide triphosphate hydrolases"/>
    <property type="match status" value="1"/>
</dbReference>
<feature type="domain" description="AAA+ ATPase" evidence="4">
    <location>
        <begin position="164"/>
        <end position="285"/>
    </location>
</feature>
<protein>
    <recommendedName>
        <fullName evidence="4">AAA+ ATPase domain-containing protein</fullName>
    </recommendedName>
</protein>
<evidence type="ECO:0000256" key="1">
    <source>
        <dbReference type="ARBA" id="ARBA00006611"/>
    </source>
</evidence>
<dbReference type="GO" id="GO:0005524">
    <property type="term" value="F:ATP binding"/>
    <property type="evidence" value="ECO:0007669"/>
    <property type="project" value="UniProtKB-KW"/>
</dbReference>
<dbReference type="AlphaFoldDB" id="A0A1G2C817"/>